<evidence type="ECO:0000313" key="2">
    <source>
        <dbReference type="EMBL" id="QCF26897.1"/>
    </source>
</evidence>
<keyword evidence="1" id="KW-0732">Signal</keyword>
<sequence length="155" mass="16351">MKKIIAGAVIMTASTFAFAQQGPGCGVGAMIWKGQSGPAPHILAATTNGTFGNQTFGMTTGTLGCDTSETIQSMAMYLDSNIDKVARDISRGEGENLTTLAVLMGIEAKDREHFNAKLKNNFAALFPSADTTADQLAYGIVELLEQDPTLSHYVG</sequence>
<evidence type="ECO:0000256" key="1">
    <source>
        <dbReference type="SAM" id="SignalP"/>
    </source>
</evidence>
<dbReference type="Proteomes" id="UP000298049">
    <property type="component" value="Chromosome"/>
</dbReference>
<keyword evidence="3" id="KW-1185">Reference proteome</keyword>
<reference evidence="2 3" key="1">
    <citation type="submission" date="2018-07" db="EMBL/GenBank/DDBJ databases">
        <title>Marsedoiliclastica nanhaica gen. nov. sp. nov., a novel marine hydrocarbonoclastic bacterium isolated from an in-situ enriched hydrocarbon-degrading consortium in deep-sea sediment.</title>
        <authorList>
            <person name="Dong C."/>
            <person name="Ma T."/>
            <person name="Liu R."/>
            <person name="Shao Z."/>
        </authorList>
    </citation>
    <scope>NUCLEOTIDE SEQUENCE [LARGE SCALE GENOMIC DNA]</scope>
    <source>
        <strain evidence="3">soil36-7</strain>
    </source>
</reference>
<dbReference type="KEGG" id="hmi:soil367_13675"/>
<dbReference type="OrthoDB" id="334910at2"/>
<organism evidence="2 3">
    <name type="scientific">Hydrocarboniclastica marina</name>
    <dbReference type="NCBI Taxonomy" id="2259620"/>
    <lineage>
        <taxon>Bacteria</taxon>
        <taxon>Pseudomonadati</taxon>
        <taxon>Pseudomonadota</taxon>
        <taxon>Gammaproteobacteria</taxon>
        <taxon>Alteromonadales</taxon>
        <taxon>Alteromonadaceae</taxon>
        <taxon>Hydrocarboniclastica</taxon>
    </lineage>
</organism>
<protein>
    <submittedName>
        <fullName evidence="2">DUF3015 domain-containing protein</fullName>
    </submittedName>
</protein>
<dbReference type="Pfam" id="PF11220">
    <property type="entry name" value="DUF3015"/>
    <property type="match status" value="1"/>
</dbReference>
<gene>
    <name evidence="2" type="ORF">soil367_13675</name>
</gene>
<proteinExistence type="predicted"/>
<accession>A0A4P7XLQ3</accession>
<feature type="chain" id="PRO_5020776238" evidence="1">
    <location>
        <begin position="20"/>
        <end position="155"/>
    </location>
</feature>
<dbReference type="AlphaFoldDB" id="A0A4P7XLQ3"/>
<dbReference type="RefSeq" id="WP_136549603.1">
    <property type="nucleotide sequence ID" value="NZ_CP031093.1"/>
</dbReference>
<name>A0A4P7XLQ3_9ALTE</name>
<dbReference type="EMBL" id="CP031093">
    <property type="protein sequence ID" value="QCF26897.1"/>
    <property type="molecule type" value="Genomic_DNA"/>
</dbReference>
<evidence type="ECO:0000313" key="3">
    <source>
        <dbReference type="Proteomes" id="UP000298049"/>
    </source>
</evidence>
<dbReference type="InterPro" id="IPR021383">
    <property type="entry name" value="DUF3015"/>
</dbReference>
<feature type="signal peptide" evidence="1">
    <location>
        <begin position="1"/>
        <end position="19"/>
    </location>
</feature>